<dbReference type="GO" id="GO:0009360">
    <property type="term" value="C:DNA polymerase III complex"/>
    <property type="evidence" value="ECO:0007669"/>
    <property type="project" value="InterPro"/>
</dbReference>
<evidence type="ECO:0000256" key="4">
    <source>
        <dbReference type="ARBA" id="ARBA00022833"/>
    </source>
</evidence>
<evidence type="ECO:0000259" key="9">
    <source>
        <dbReference type="SMART" id="SM00382"/>
    </source>
</evidence>
<dbReference type="GO" id="GO:0003887">
    <property type="term" value="F:DNA-directed DNA polymerase activity"/>
    <property type="evidence" value="ECO:0007669"/>
    <property type="project" value="UniProtKB-KW"/>
</dbReference>
<evidence type="ECO:0000256" key="3">
    <source>
        <dbReference type="ARBA" id="ARBA00022741"/>
    </source>
</evidence>
<dbReference type="NCBIfam" id="TIGR02397">
    <property type="entry name" value="dnaX_nterm"/>
    <property type="match status" value="1"/>
</dbReference>
<keyword evidence="8" id="KW-0548">Nucleotidyltransferase</keyword>
<dbReference type="Gene3D" id="1.20.272.10">
    <property type="match status" value="1"/>
</dbReference>
<dbReference type="InterPro" id="IPR012763">
    <property type="entry name" value="DNA_pol_III_sug/sutau_N"/>
</dbReference>
<evidence type="ECO:0000256" key="8">
    <source>
        <dbReference type="RuleBase" id="RU364063"/>
    </source>
</evidence>
<feature type="domain" description="AAA+ ATPase" evidence="9">
    <location>
        <begin position="37"/>
        <end position="182"/>
    </location>
</feature>
<dbReference type="SUPFAM" id="SSF52540">
    <property type="entry name" value="P-loop containing nucleoside triphosphate hydrolases"/>
    <property type="match status" value="1"/>
</dbReference>
<keyword evidence="3 8" id="KW-0547">Nucleotide-binding</keyword>
<dbReference type="InterPro" id="IPR050238">
    <property type="entry name" value="DNA_Rep/Repair_Clamp_Loader"/>
</dbReference>
<accession>A0A2H0N5Q3</accession>
<dbReference type="Proteomes" id="UP000229600">
    <property type="component" value="Unassembled WGS sequence"/>
</dbReference>
<dbReference type="FunFam" id="3.40.50.300:FF:000014">
    <property type="entry name" value="DNA polymerase III subunit gamma/tau"/>
    <property type="match status" value="1"/>
</dbReference>
<comment type="subunit">
    <text evidence="8">DNA polymerase III contains a core (composed of alpha, epsilon and theta chains) that associates with a tau subunit. This core dimerizes to form the POLIII' complex. PolIII' associates with the gamma complex (composed of gamma, delta, delta', psi and chi chains) and with the beta chain to form the complete DNA polymerase III complex.</text>
</comment>
<comment type="similarity">
    <text evidence="1 8">Belongs to the DnaX/STICHEL family.</text>
</comment>
<organism evidence="10 11">
    <name type="scientific">Candidatus Magasanikbacteria bacterium CG11_big_fil_rev_8_21_14_0_20_39_34</name>
    <dbReference type="NCBI Taxonomy" id="1974653"/>
    <lineage>
        <taxon>Bacteria</taxon>
        <taxon>Candidatus Magasanikiibacteriota</taxon>
    </lineage>
</organism>
<dbReference type="PANTHER" id="PTHR11669">
    <property type="entry name" value="REPLICATION FACTOR C / DNA POLYMERASE III GAMMA-TAU SUBUNIT"/>
    <property type="match status" value="1"/>
</dbReference>
<evidence type="ECO:0000256" key="6">
    <source>
        <dbReference type="ARBA" id="ARBA00022932"/>
    </source>
</evidence>
<comment type="function">
    <text evidence="8">DNA polymerase III is a complex, multichain enzyme responsible for most of the replicative synthesis in bacteria. This DNA polymerase also exhibits 3' to 5' exonuclease activity.</text>
</comment>
<dbReference type="InterPro" id="IPR045085">
    <property type="entry name" value="HLD_clamp_pol_III_gamma_tau"/>
</dbReference>
<dbReference type="GO" id="GO:0005524">
    <property type="term" value="F:ATP binding"/>
    <property type="evidence" value="ECO:0007669"/>
    <property type="project" value="UniProtKB-KW"/>
</dbReference>
<dbReference type="AlphaFoldDB" id="A0A2H0N5Q3"/>
<comment type="caution">
    <text evidence="10">The sequence shown here is derived from an EMBL/GenBank/DDBJ whole genome shotgun (WGS) entry which is preliminary data.</text>
</comment>
<evidence type="ECO:0000256" key="2">
    <source>
        <dbReference type="ARBA" id="ARBA00022723"/>
    </source>
</evidence>
<dbReference type="GO" id="GO:0046872">
    <property type="term" value="F:metal ion binding"/>
    <property type="evidence" value="ECO:0007669"/>
    <property type="project" value="UniProtKB-KW"/>
</dbReference>
<dbReference type="GO" id="GO:0006261">
    <property type="term" value="P:DNA-templated DNA replication"/>
    <property type="evidence" value="ECO:0007669"/>
    <property type="project" value="TreeGrafter"/>
</dbReference>
<dbReference type="CDD" id="cd00009">
    <property type="entry name" value="AAA"/>
    <property type="match status" value="1"/>
</dbReference>
<evidence type="ECO:0000313" key="10">
    <source>
        <dbReference type="EMBL" id="PIR04217.1"/>
    </source>
</evidence>
<proteinExistence type="inferred from homology"/>
<dbReference type="Pfam" id="PF13177">
    <property type="entry name" value="DNA_pol3_delta2"/>
    <property type="match status" value="1"/>
</dbReference>
<evidence type="ECO:0000256" key="5">
    <source>
        <dbReference type="ARBA" id="ARBA00022840"/>
    </source>
</evidence>
<reference evidence="10 11" key="1">
    <citation type="submission" date="2017-09" db="EMBL/GenBank/DDBJ databases">
        <title>Depth-based differentiation of microbial function through sediment-hosted aquifers and enrichment of novel symbionts in the deep terrestrial subsurface.</title>
        <authorList>
            <person name="Probst A.J."/>
            <person name="Ladd B."/>
            <person name="Jarett J.K."/>
            <person name="Geller-Mcgrath D.E."/>
            <person name="Sieber C.M."/>
            <person name="Emerson J.B."/>
            <person name="Anantharaman K."/>
            <person name="Thomas B.C."/>
            <person name="Malmstrom R."/>
            <person name="Stieglmeier M."/>
            <person name="Klingl A."/>
            <person name="Woyke T."/>
            <person name="Ryan C.M."/>
            <person name="Banfield J.F."/>
        </authorList>
    </citation>
    <scope>NUCLEOTIDE SEQUENCE [LARGE SCALE GENOMIC DNA]</scope>
    <source>
        <strain evidence="10">CG11_big_fil_rev_8_21_14_0_20_39_34</strain>
    </source>
</reference>
<evidence type="ECO:0000256" key="7">
    <source>
        <dbReference type="ARBA" id="ARBA00049244"/>
    </source>
</evidence>
<keyword evidence="4" id="KW-0862">Zinc</keyword>
<dbReference type="Gene3D" id="1.10.8.60">
    <property type="match status" value="1"/>
</dbReference>
<evidence type="ECO:0000313" key="11">
    <source>
        <dbReference type="Proteomes" id="UP000229600"/>
    </source>
</evidence>
<keyword evidence="8" id="KW-0235">DNA replication</keyword>
<dbReference type="EC" id="2.7.7.7" evidence="8"/>
<comment type="catalytic activity">
    <reaction evidence="7 8">
        <text>DNA(n) + a 2'-deoxyribonucleoside 5'-triphosphate = DNA(n+1) + diphosphate</text>
        <dbReference type="Rhea" id="RHEA:22508"/>
        <dbReference type="Rhea" id="RHEA-COMP:17339"/>
        <dbReference type="Rhea" id="RHEA-COMP:17340"/>
        <dbReference type="ChEBI" id="CHEBI:33019"/>
        <dbReference type="ChEBI" id="CHEBI:61560"/>
        <dbReference type="ChEBI" id="CHEBI:173112"/>
        <dbReference type="EC" id="2.7.7.7"/>
    </reaction>
</comment>
<dbReference type="Gene3D" id="3.40.50.300">
    <property type="entry name" value="P-loop containing nucleotide triphosphate hydrolases"/>
    <property type="match status" value="1"/>
</dbReference>
<keyword evidence="8" id="KW-0808">Transferase</keyword>
<protein>
    <recommendedName>
        <fullName evidence="8">DNA polymerase III subunit gamma/tau</fullName>
        <ecNumber evidence="8">2.7.7.7</ecNumber>
    </recommendedName>
</protein>
<dbReference type="PANTHER" id="PTHR11669:SF0">
    <property type="entry name" value="PROTEIN STICHEL-LIKE 2"/>
    <property type="match status" value="1"/>
</dbReference>
<dbReference type="SMART" id="SM00382">
    <property type="entry name" value="AAA"/>
    <property type="match status" value="1"/>
</dbReference>
<evidence type="ECO:0000256" key="1">
    <source>
        <dbReference type="ARBA" id="ARBA00006360"/>
    </source>
</evidence>
<sequence>MNPMALYHKHRPQSFHDIAGQLHIVQTITNQIKSNKISHAYLFSGPRGVGKTTLARVFAKSINCKKMDGSEFEPDNTTQDAIEITSGRSIDVIEIDAASNTGVDNVRENIIENVQFRPTKLPYKVFIIDEVHMLSTSAFNALLKTLEEPPKHAIFILATTEIHKLPKTIVSRCQVFQFEKLSFPVLKEYLLKIAKEEDITLEDALLDAIIYKSDGCARDAINLLDQMMSTGEKNITFDIASALLPSASKNDILKLLFSLSQKDLRESVEAIHALQAQNIHVNFAFEESITILRHALLLSINQNDSEYIKLEYEQTALSLLTQIVDHLSRQDMICLLDLLLKRKTETKTAPIPYLPLEILAVEWCEPVTTKTKPPEIQTPVPKKTESKIEKLVHKVEEKVEEIVASPPPDKIEPLSSQPSSVLLSDVQKKWPEFLKLVEKEAPSLCFILQNSEILSLENNTIQVSVEYAFHRDKIEQVQTKQKLEKALAEAIGATLYIEPQVLMKDAEKQKKELDGLANLIGGEVL</sequence>
<dbReference type="CDD" id="cd18137">
    <property type="entry name" value="HLD_clamp_pol_III_gamma_tau"/>
    <property type="match status" value="1"/>
</dbReference>
<name>A0A2H0N5Q3_9BACT</name>
<dbReference type="InterPro" id="IPR027417">
    <property type="entry name" value="P-loop_NTPase"/>
</dbReference>
<dbReference type="NCBIfam" id="NF004046">
    <property type="entry name" value="PRK05563.1"/>
    <property type="match status" value="1"/>
</dbReference>
<keyword evidence="2" id="KW-0479">Metal-binding</keyword>
<keyword evidence="5 8" id="KW-0067">ATP-binding</keyword>
<dbReference type="InterPro" id="IPR003593">
    <property type="entry name" value="AAA+_ATPase"/>
</dbReference>
<dbReference type="EMBL" id="PCWN01000007">
    <property type="protein sequence ID" value="PIR04217.1"/>
    <property type="molecule type" value="Genomic_DNA"/>
</dbReference>
<gene>
    <name evidence="8" type="primary">dnaX</name>
    <name evidence="10" type="ORF">COV59_03475</name>
</gene>
<keyword evidence="6 8" id="KW-0239">DNA-directed DNA polymerase</keyword>